<dbReference type="PANTHER" id="PTHR43441">
    <property type="entry name" value="RIBOSOMAL-PROTEIN-SERINE ACETYLTRANSFERASE"/>
    <property type="match status" value="1"/>
</dbReference>
<dbReference type="SUPFAM" id="SSF55729">
    <property type="entry name" value="Acyl-CoA N-acyltransferases (Nat)"/>
    <property type="match status" value="1"/>
</dbReference>
<keyword evidence="2" id="KW-0808">Transferase</keyword>
<evidence type="ECO:0000259" key="1">
    <source>
        <dbReference type="PROSITE" id="PS51186"/>
    </source>
</evidence>
<dbReference type="Pfam" id="PF13302">
    <property type="entry name" value="Acetyltransf_3"/>
    <property type="match status" value="1"/>
</dbReference>
<dbReference type="OrthoDB" id="9799321at2"/>
<dbReference type="Proteomes" id="UP000319103">
    <property type="component" value="Unassembled WGS sequence"/>
</dbReference>
<accession>A0A540WFF2</accession>
<dbReference type="InterPro" id="IPR016181">
    <property type="entry name" value="Acyl_CoA_acyltransferase"/>
</dbReference>
<dbReference type="PROSITE" id="PS51186">
    <property type="entry name" value="GNAT"/>
    <property type="match status" value="1"/>
</dbReference>
<dbReference type="EMBL" id="VIGB01000003">
    <property type="protein sequence ID" value="TQF07682.1"/>
    <property type="molecule type" value="Genomic_DNA"/>
</dbReference>
<dbReference type="Gene3D" id="3.40.630.30">
    <property type="match status" value="1"/>
</dbReference>
<organism evidence="2 3">
    <name type="scientific">Kitasatospora acidiphila</name>
    <dbReference type="NCBI Taxonomy" id="2567942"/>
    <lineage>
        <taxon>Bacteria</taxon>
        <taxon>Bacillati</taxon>
        <taxon>Actinomycetota</taxon>
        <taxon>Actinomycetes</taxon>
        <taxon>Kitasatosporales</taxon>
        <taxon>Streptomycetaceae</taxon>
        <taxon>Kitasatospora</taxon>
    </lineage>
</organism>
<evidence type="ECO:0000313" key="3">
    <source>
        <dbReference type="Proteomes" id="UP000319103"/>
    </source>
</evidence>
<dbReference type="InterPro" id="IPR000182">
    <property type="entry name" value="GNAT_dom"/>
</dbReference>
<dbReference type="GO" id="GO:0005737">
    <property type="term" value="C:cytoplasm"/>
    <property type="evidence" value="ECO:0007669"/>
    <property type="project" value="TreeGrafter"/>
</dbReference>
<dbReference type="PANTHER" id="PTHR43441:SF2">
    <property type="entry name" value="FAMILY ACETYLTRANSFERASE, PUTATIVE (AFU_ORTHOLOGUE AFUA_7G00850)-RELATED"/>
    <property type="match status" value="1"/>
</dbReference>
<gene>
    <name evidence="2" type="ORF">E6W39_31260</name>
</gene>
<dbReference type="GO" id="GO:0008999">
    <property type="term" value="F:protein-N-terminal-alanine acetyltransferase activity"/>
    <property type="evidence" value="ECO:0007669"/>
    <property type="project" value="TreeGrafter"/>
</dbReference>
<keyword evidence="3" id="KW-1185">Reference proteome</keyword>
<evidence type="ECO:0000313" key="2">
    <source>
        <dbReference type="EMBL" id="TQF07682.1"/>
    </source>
</evidence>
<sequence>MEHTQALIELDDTLTLRRFAGQADLPEFYRVIEESLDHLRPWMPWAAEHSLAAQGEWLAGRAEQWDSGREFSYAITLDGEIVGACGLFRREDTPENAREIGYWLHPAATGRGVATRAARALTEQAFQLPGVDYVEIIHDKANQASGAVPARLGYTEHHRRPATEPLAPNESGEDRVWRLTRAQAQALASR</sequence>
<feature type="domain" description="N-acetyltransferase" evidence="1">
    <location>
        <begin position="26"/>
        <end position="182"/>
    </location>
</feature>
<dbReference type="CDD" id="cd04301">
    <property type="entry name" value="NAT_SF"/>
    <property type="match status" value="1"/>
</dbReference>
<protein>
    <submittedName>
        <fullName evidence="2">GNAT family N-acetyltransferase</fullName>
    </submittedName>
</protein>
<dbReference type="AlphaFoldDB" id="A0A540WFF2"/>
<dbReference type="InterPro" id="IPR051908">
    <property type="entry name" value="Ribosomal_N-acetyltransferase"/>
</dbReference>
<proteinExistence type="predicted"/>
<dbReference type="GO" id="GO:1990189">
    <property type="term" value="F:protein N-terminal-serine acetyltransferase activity"/>
    <property type="evidence" value="ECO:0007669"/>
    <property type="project" value="TreeGrafter"/>
</dbReference>
<name>A0A540WFF2_9ACTN</name>
<reference evidence="2 3" key="1">
    <citation type="submission" date="2019-06" db="EMBL/GenBank/DDBJ databases">
        <title>Description of Kitasatospora acidophila sp. nov. isolated from pine grove soil, and reclassification of Streptomyces novaecaesareae to Kitasatospora novaeceasareae comb. nov.</title>
        <authorList>
            <person name="Kim M.J."/>
        </authorList>
    </citation>
    <scope>NUCLEOTIDE SEQUENCE [LARGE SCALE GENOMIC DNA]</scope>
    <source>
        <strain evidence="2 3">MMS16-CNU292</strain>
    </source>
</reference>
<comment type="caution">
    <text evidence="2">The sequence shown here is derived from an EMBL/GenBank/DDBJ whole genome shotgun (WGS) entry which is preliminary data.</text>
</comment>